<keyword evidence="1" id="KW-0472">Membrane</keyword>
<sequence>MRNVLVYFLTGLFLLFVVESRLDVKTLRNDYSGHVSHHLPKKANRLNQTFEKLSVQQMADNIDNSTLELAEDSFQLSDTIQMIAVLAGVFSLVYIFGLRSSKSRKPSINGFLSLYSNVKTFILIRSIRI</sequence>
<dbReference type="OrthoDB" id="1273506at2"/>
<keyword evidence="1" id="KW-1133">Transmembrane helix</keyword>
<dbReference type="EMBL" id="FOVD01000002">
    <property type="protein sequence ID" value="SFN21033.1"/>
    <property type="molecule type" value="Genomic_DNA"/>
</dbReference>
<gene>
    <name evidence="2" type="ORF">SAMN05421594_1486</name>
</gene>
<feature type="transmembrane region" description="Helical" evidence="1">
    <location>
        <begin position="79"/>
        <end position="98"/>
    </location>
</feature>
<evidence type="ECO:0000313" key="3">
    <source>
        <dbReference type="Proteomes" id="UP000198769"/>
    </source>
</evidence>
<dbReference type="RefSeq" id="WP_090023914.1">
    <property type="nucleotide sequence ID" value="NZ_FOVD01000002.1"/>
</dbReference>
<organism evidence="2 3">
    <name type="scientific">Chryseobacterium oleae</name>
    <dbReference type="NCBI Taxonomy" id="491207"/>
    <lineage>
        <taxon>Bacteria</taxon>
        <taxon>Pseudomonadati</taxon>
        <taxon>Bacteroidota</taxon>
        <taxon>Flavobacteriia</taxon>
        <taxon>Flavobacteriales</taxon>
        <taxon>Weeksellaceae</taxon>
        <taxon>Chryseobacterium group</taxon>
        <taxon>Chryseobacterium</taxon>
    </lineage>
</organism>
<reference evidence="3" key="1">
    <citation type="submission" date="2016-10" db="EMBL/GenBank/DDBJ databases">
        <authorList>
            <person name="Varghese N."/>
            <person name="Submissions S."/>
        </authorList>
    </citation>
    <scope>NUCLEOTIDE SEQUENCE [LARGE SCALE GENOMIC DNA]</scope>
    <source>
        <strain evidence="3">DSM 25575</strain>
    </source>
</reference>
<evidence type="ECO:0000256" key="1">
    <source>
        <dbReference type="SAM" id="Phobius"/>
    </source>
</evidence>
<dbReference type="AlphaFoldDB" id="A0A1I4X692"/>
<protein>
    <submittedName>
        <fullName evidence="2">Uncharacterized protein</fullName>
    </submittedName>
</protein>
<keyword evidence="3" id="KW-1185">Reference proteome</keyword>
<proteinExistence type="predicted"/>
<dbReference type="Proteomes" id="UP000198769">
    <property type="component" value="Unassembled WGS sequence"/>
</dbReference>
<accession>A0A1I4X692</accession>
<name>A0A1I4X692_CHROL</name>
<keyword evidence="1" id="KW-0812">Transmembrane</keyword>
<evidence type="ECO:0000313" key="2">
    <source>
        <dbReference type="EMBL" id="SFN21033.1"/>
    </source>
</evidence>